<dbReference type="Proteomes" id="UP000829829">
    <property type="component" value="Chromosome 1"/>
</dbReference>
<organism evidence="1 2">
    <name type="scientific">Leptospira noguchii</name>
    <dbReference type="NCBI Taxonomy" id="28182"/>
    <lineage>
        <taxon>Bacteria</taxon>
        <taxon>Pseudomonadati</taxon>
        <taxon>Spirochaetota</taxon>
        <taxon>Spirochaetia</taxon>
        <taxon>Leptospirales</taxon>
        <taxon>Leptospiraceae</taxon>
        <taxon>Leptospira</taxon>
    </lineage>
</organism>
<reference evidence="1" key="1">
    <citation type="submission" date="2022-02" db="EMBL/GenBank/DDBJ databases">
        <title>The genetically variable rfb locus in Leptospira is a mobile cassette and a molecular signature of serovar identity.</title>
        <authorList>
            <person name="Nieves C."/>
            <person name="Vincent A.T."/>
            <person name="Zarantonelli L."/>
            <person name="Picardeau M."/>
            <person name="Veyrier F.J."/>
            <person name="Buschiazzo A."/>
        </authorList>
    </citation>
    <scope>NUCLEOTIDE SEQUENCE</scope>
    <source>
        <strain evidence="1">IP1512017</strain>
    </source>
</reference>
<protein>
    <submittedName>
        <fullName evidence="1">Uncharacterized protein</fullName>
    </submittedName>
</protein>
<dbReference type="RefSeq" id="WP_243815926.1">
    <property type="nucleotide sequence ID" value="NZ_CP091957.1"/>
</dbReference>
<dbReference type="EMBL" id="CP091957">
    <property type="protein sequence ID" value="UOG57939.1"/>
    <property type="molecule type" value="Genomic_DNA"/>
</dbReference>
<accession>A0AAE9GIH7</accession>
<name>A0AAE9GIH7_9LEPT</name>
<evidence type="ECO:0000313" key="2">
    <source>
        <dbReference type="Proteomes" id="UP000829829"/>
    </source>
</evidence>
<gene>
    <name evidence="1" type="ORF">MAL03_07450</name>
</gene>
<sequence>MQEMQMSVEKINGFSGDERLTSRVNWNDGYNSEFWVSEVEVSTSMNIVTLTEDFVPGKELSCNGVEILFDSERLFLKFHYDRLQKSLQGISIQDGLTEALLKRGIVIKHWYNFEMPRIAFNQKLELDSEKLLYLKENLAFLHSNYLIRKDKNENFYFENDGYRLEINFLKIHRDNIVHVKCILLDDDLNLVALQDESEFYDIKQNNIIDTIDYYLQPIIDQFKIVNIDADWFKILESISKLQSKDFSGDKYQDFMYSMARTPGFSEIPIDRMYEDYLGRSLHSAFETTLSFLKDMKSARDDLFLAIKFLKGRDGTIEKLRDIFKISRV</sequence>
<evidence type="ECO:0000313" key="1">
    <source>
        <dbReference type="EMBL" id="UOG57939.1"/>
    </source>
</evidence>
<proteinExistence type="predicted"/>
<dbReference type="AlphaFoldDB" id="A0AAE9GIH7"/>